<dbReference type="EMBL" id="LT907975">
    <property type="protein sequence ID" value="SOB59123.1"/>
    <property type="molecule type" value="Genomic_DNA"/>
</dbReference>
<proteinExistence type="predicted"/>
<reference evidence="2" key="1">
    <citation type="submission" date="2017-09" db="EMBL/GenBank/DDBJ databases">
        <authorList>
            <person name="Regsiter A."/>
            <person name="William W."/>
        </authorList>
    </citation>
    <scope>NUCLEOTIDE SEQUENCE [LARGE SCALE GENOMIC DNA]</scope>
    <source>
        <strain evidence="2">500-1</strain>
    </source>
</reference>
<keyword evidence="2" id="KW-1185">Reference proteome</keyword>
<dbReference type="AlphaFoldDB" id="A0A2C8F8N6"/>
<dbReference type="SUPFAM" id="SSF53850">
    <property type="entry name" value="Periplasmic binding protein-like II"/>
    <property type="match status" value="1"/>
</dbReference>
<gene>
    <name evidence="1" type="ORF">DPRO_2218</name>
</gene>
<dbReference type="Proteomes" id="UP000219215">
    <property type="component" value="Chromosome DPRO"/>
</dbReference>
<accession>A0A2C8F8N6</accession>
<dbReference type="RefSeq" id="WP_097012037.1">
    <property type="nucleotide sequence ID" value="NZ_LT907975.1"/>
</dbReference>
<dbReference type="Gene3D" id="3.40.190.10">
    <property type="entry name" value="Periplasmic binding protein-like II"/>
    <property type="match status" value="2"/>
</dbReference>
<evidence type="ECO:0000313" key="1">
    <source>
        <dbReference type="EMBL" id="SOB59123.1"/>
    </source>
</evidence>
<protein>
    <submittedName>
        <fullName evidence="1">Uncharacterized protein</fullName>
    </submittedName>
</protein>
<evidence type="ECO:0000313" key="2">
    <source>
        <dbReference type="Proteomes" id="UP000219215"/>
    </source>
</evidence>
<organism evidence="1 2">
    <name type="scientific">Pseudodesulfovibrio profundus</name>
    <dbReference type="NCBI Taxonomy" id="57320"/>
    <lineage>
        <taxon>Bacteria</taxon>
        <taxon>Pseudomonadati</taxon>
        <taxon>Thermodesulfobacteriota</taxon>
        <taxon>Desulfovibrionia</taxon>
        <taxon>Desulfovibrionales</taxon>
        <taxon>Desulfovibrionaceae</taxon>
    </lineage>
</organism>
<sequence>MMGKACIHWYILLLAAFSGVALFPSNGNCGEVLEGYSAALAPYEMASDGAVDGLAHEMMRAVSREAGFNYRPKKQLGNAIAGIPPCGEGHMLLAVESLEVAPCWERLGPVFTTAQVVVGLKRTPLRSVRDVRGKRVALVRASSFEPAPTLSNVVLYRTEQYEDSLRLLVLGKVDYVIGSQVGIQWAAGQMGAVSKALGTPLELGREEVTVYISMDSVIAEKRGLLQKSLIRAMEKGVFLEILRKYGL</sequence>
<name>A0A2C8F8N6_9BACT</name>
<dbReference type="KEGG" id="pprf:DPRO_2218"/>